<gene>
    <name evidence="1" type="ORF">H5410_002659</name>
</gene>
<dbReference type="OrthoDB" id="1702664at2759"/>
<dbReference type="AlphaFoldDB" id="A0A9J6B2K2"/>
<sequence>MVGLIKPTKSPWSCTAFYVNNPAEKERGFPRLKKDHRTPWTDSLTKLEKDIKLRVKSLPCLTLANPVW</sequence>
<dbReference type="EMBL" id="JACXVP010000001">
    <property type="protein sequence ID" value="KAG5630942.1"/>
    <property type="molecule type" value="Genomic_DNA"/>
</dbReference>
<accession>A0A9J6B2K2</accession>
<proteinExistence type="predicted"/>
<dbReference type="Proteomes" id="UP000824120">
    <property type="component" value="Chromosome 1"/>
</dbReference>
<comment type="caution">
    <text evidence="1">The sequence shown here is derived from an EMBL/GenBank/DDBJ whole genome shotgun (WGS) entry which is preliminary data.</text>
</comment>
<name>A0A9J6B2K2_SOLCO</name>
<evidence type="ECO:0000313" key="2">
    <source>
        <dbReference type="Proteomes" id="UP000824120"/>
    </source>
</evidence>
<keyword evidence="2" id="KW-1185">Reference proteome</keyword>
<protein>
    <submittedName>
        <fullName evidence="1">Uncharacterized protein</fullName>
    </submittedName>
</protein>
<evidence type="ECO:0000313" key="1">
    <source>
        <dbReference type="EMBL" id="KAG5630942.1"/>
    </source>
</evidence>
<organism evidence="1 2">
    <name type="scientific">Solanum commersonii</name>
    <name type="common">Commerson's wild potato</name>
    <name type="synonym">Commerson's nightshade</name>
    <dbReference type="NCBI Taxonomy" id="4109"/>
    <lineage>
        <taxon>Eukaryota</taxon>
        <taxon>Viridiplantae</taxon>
        <taxon>Streptophyta</taxon>
        <taxon>Embryophyta</taxon>
        <taxon>Tracheophyta</taxon>
        <taxon>Spermatophyta</taxon>
        <taxon>Magnoliopsida</taxon>
        <taxon>eudicotyledons</taxon>
        <taxon>Gunneridae</taxon>
        <taxon>Pentapetalae</taxon>
        <taxon>asterids</taxon>
        <taxon>lamiids</taxon>
        <taxon>Solanales</taxon>
        <taxon>Solanaceae</taxon>
        <taxon>Solanoideae</taxon>
        <taxon>Solaneae</taxon>
        <taxon>Solanum</taxon>
    </lineage>
</organism>
<reference evidence="1 2" key="1">
    <citation type="submission" date="2020-09" db="EMBL/GenBank/DDBJ databases">
        <title>De no assembly of potato wild relative species, Solanum commersonii.</title>
        <authorList>
            <person name="Cho K."/>
        </authorList>
    </citation>
    <scope>NUCLEOTIDE SEQUENCE [LARGE SCALE GENOMIC DNA]</scope>
    <source>
        <strain evidence="1">LZ3.2</strain>
        <tissue evidence="1">Leaf</tissue>
    </source>
</reference>